<dbReference type="EMBL" id="JAAEAM010000005">
    <property type="protein sequence ID" value="NDV71640.1"/>
    <property type="molecule type" value="Genomic_DNA"/>
</dbReference>
<gene>
    <name evidence="2" type="ORF">GFJ35_06025</name>
</gene>
<protein>
    <recommendedName>
        <fullName evidence="1">HNH nuclease domain-containing protein</fullName>
    </recommendedName>
</protein>
<sequence>MLEQTYKALKPTRLEKIYDLVKAAGVDVALWEKSVVDNRALNPYSNSYRNSQWAFGGGNEPLVACIWWREIAIKDIGLVLEGSSKADVERMSDSLAVKGKDPSIAMKLRNKITKAQQFDRLVSEAYRKRKPVRTAILDGKLSVDDESDPSSAEARELDLLEWFVHEYDPFSGRYLMVRNVPMPSRIVSDPFDDAEDPADDKAFQEFMSNSPLSETEKEAVIKTRVGQGYFRDQLLKRWTGCSVTKVTEPSILVASHIKPWRECTTRAERLSPDNGLLLSPTLDKLFDRGLISFDENNRYTILISKKLGAFQASEMHLLNQKIRPHSYEGMRPYMKYHRENVFIDNIAQQ</sequence>
<evidence type="ECO:0000259" key="1">
    <source>
        <dbReference type="Pfam" id="PF13391"/>
    </source>
</evidence>
<dbReference type="Pfam" id="PF13391">
    <property type="entry name" value="HNH_2"/>
    <property type="match status" value="1"/>
</dbReference>
<dbReference type="AlphaFoldDB" id="A0A6B2M815"/>
<feature type="domain" description="HNH nuclease" evidence="1">
    <location>
        <begin position="241"/>
        <end position="294"/>
    </location>
</feature>
<evidence type="ECO:0000313" key="2">
    <source>
        <dbReference type="EMBL" id="NDV71640.1"/>
    </source>
</evidence>
<accession>A0A6B2M815</accession>
<name>A0A6B2M815_9BURK</name>
<comment type="caution">
    <text evidence="2">The sequence shown here is derived from an EMBL/GenBank/DDBJ whole genome shotgun (WGS) entry which is preliminary data.</text>
</comment>
<dbReference type="RefSeq" id="WP_112750341.1">
    <property type="nucleotide sequence ID" value="NZ_JAAEAM010000005.1"/>
</dbReference>
<proteinExistence type="predicted"/>
<dbReference type="InterPro" id="IPR003615">
    <property type="entry name" value="HNH_nuc"/>
</dbReference>
<reference evidence="2" key="1">
    <citation type="submission" date="2019-11" db="EMBL/GenBank/DDBJ databases">
        <title>Burkholderia cenocepacia CF.</title>
        <authorList>
            <person name="Vianna E.F."/>
            <person name="Marques E.A."/>
            <person name="Albano R.M."/>
            <person name="Leao R.S."/>
        </authorList>
    </citation>
    <scope>NUCLEOTIDE SEQUENCE</scope>
    <source>
        <strain evidence="2">MS-2140</strain>
    </source>
</reference>
<organism evidence="2">
    <name type="scientific">Burkholderia cenocepacia</name>
    <dbReference type="NCBI Taxonomy" id="95486"/>
    <lineage>
        <taxon>Bacteria</taxon>
        <taxon>Pseudomonadati</taxon>
        <taxon>Pseudomonadota</taxon>
        <taxon>Betaproteobacteria</taxon>
        <taxon>Burkholderiales</taxon>
        <taxon>Burkholderiaceae</taxon>
        <taxon>Burkholderia</taxon>
        <taxon>Burkholderia cepacia complex</taxon>
    </lineage>
</organism>